<accession>A0ABR4GHU4</accession>
<comment type="caution">
    <text evidence="2">The sequence shown here is derived from an EMBL/GenBank/DDBJ whole genome shotgun (WGS) entry which is preliminary data.</text>
</comment>
<protein>
    <submittedName>
        <fullName evidence="2">Uncharacterized protein</fullName>
    </submittedName>
</protein>
<evidence type="ECO:0000313" key="2">
    <source>
        <dbReference type="EMBL" id="KAL2798639.1"/>
    </source>
</evidence>
<proteinExistence type="predicted"/>
<gene>
    <name evidence="2" type="ORF">BJX66DRAFT_36158</name>
</gene>
<dbReference type="Proteomes" id="UP001610563">
    <property type="component" value="Unassembled WGS sequence"/>
</dbReference>
<reference evidence="2 3" key="1">
    <citation type="submission" date="2024-07" db="EMBL/GenBank/DDBJ databases">
        <title>Section-level genome sequencing and comparative genomics of Aspergillus sections Usti and Cavernicolus.</title>
        <authorList>
            <consortium name="Lawrence Berkeley National Laboratory"/>
            <person name="Nybo J.L."/>
            <person name="Vesth T.C."/>
            <person name="Theobald S."/>
            <person name="Frisvad J.C."/>
            <person name="Larsen T.O."/>
            <person name="Kjaerboelling I."/>
            <person name="Rothschild-Mancinelli K."/>
            <person name="Lyhne E.K."/>
            <person name="Kogle M.E."/>
            <person name="Barry K."/>
            <person name="Clum A."/>
            <person name="Na H."/>
            <person name="Ledsgaard L."/>
            <person name="Lin J."/>
            <person name="Lipzen A."/>
            <person name="Kuo A."/>
            <person name="Riley R."/>
            <person name="Mondo S."/>
            <person name="Labutti K."/>
            <person name="Haridas S."/>
            <person name="Pangalinan J."/>
            <person name="Salamov A.A."/>
            <person name="Simmons B.A."/>
            <person name="Magnuson J.K."/>
            <person name="Chen J."/>
            <person name="Drula E."/>
            <person name="Henrissat B."/>
            <person name="Wiebenga A."/>
            <person name="Lubbers R.J."/>
            <person name="Gomes A.C."/>
            <person name="Makela M.R."/>
            <person name="Stajich J."/>
            <person name="Grigoriev I.V."/>
            <person name="Mortensen U.H."/>
            <person name="De Vries R.P."/>
            <person name="Baker S.E."/>
            <person name="Andersen M.R."/>
        </authorList>
    </citation>
    <scope>NUCLEOTIDE SEQUENCE [LARGE SCALE GENOMIC DNA]</scope>
    <source>
        <strain evidence="2 3">CBS 209.92</strain>
    </source>
</reference>
<evidence type="ECO:0000313" key="3">
    <source>
        <dbReference type="Proteomes" id="UP001610563"/>
    </source>
</evidence>
<organism evidence="2 3">
    <name type="scientific">Aspergillus keveii</name>
    <dbReference type="NCBI Taxonomy" id="714993"/>
    <lineage>
        <taxon>Eukaryota</taxon>
        <taxon>Fungi</taxon>
        <taxon>Dikarya</taxon>
        <taxon>Ascomycota</taxon>
        <taxon>Pezizomycotina</taxon>
        <taxon>Eurotiomycetes</taxon>
        <taxon>Eurotiomycetidae</taxon>
        <taxon>Eurotiales</taxon>
        <taxon>Aspergillaceae</taxon>
        <taxon>Aspergillus</taxon>
        <taxon>Aspergillus subgen. Nidulantes</taxon>
    </lineage>
</organism>
<name>A0ABR4GHU4_9EURO</name>
<evidence type="ECO:0000256" key="1">
    <source>
        <dbReference type="SAM" id="MobiDB-lite"/>
    </source>
</evidence>
<feature type="region of interest" description="Disordered" evidence="1">
    <location>
        <begin position="1"/>
        <end position="28"/>
    </location>
</feature>
<sequence>MSSPEQTQNPILTPLSFTTASPQPTSPLFNTLPPELRHQIFTYALTQCEDTDPVRAYSRETYWSRPGYSAPLKTHTALLRTCKLAYAEGWWMPLAFAEHVFYLTADERAPPRIGGGAGRLDRNAFERFLKQIHEIRATRGMDGGEVGVDMHTGPLHIFAQLYMLEPGSAFQDLLNIKHFAPRSVTLTLRYTDFWHWESNDPLRVDATWVKVVRFPDSVRRFVVDFESVERRKGEVDLIVAQAVAGWVFRRRDGGVLRATMQDVSVSQWSGSSMFGGRRWVRDETPERPGVLDYYAVSVVWKLDRASLRPAPDSGLGQGEEEELEECPSIRVPDDFLQVSPPLSGWPSLSENELRMAGVGMDVPAEEAVEAVRAFRANSVASRARSRSLARGLRIGGFMRRGGGGGDLI</sequence>
<dbReference type="EMBL" id="JBFTWV010000012">
    <property type="protein sequence ID" value="KAL2798639.1"/>
    <property type="molecule type" value="Genomic_DNA"/>
</dbReference>
<keyword evidence="3" id="KW-1185">Reference proteome</keyword>